<dbReference type="PANTHER" id="PTHR24186">
    <property type="entry name" value="PROTEIN PHOSPHATASE 1 REGULATORY SUBUNIT"/>
    <property type="match status" value="1"/>
</dbReference>
<evidence type="ECO:0000256" key="1">
    <source>
        <dbReference type="ARBA" id="ARBA00004141"/>
    </source>
</evidence>
<keyword evidence="6 8" id="KW-0472">Membrane</keyword>
<keyword evidence="2 8" id="KW-0812">Transmembrane</keyword>
<feature type="repeat" description="ANK" evidence="7">
    <location>
        <begin position="103"/>
        <end position="123"/>
    </location>
</feature>
<dbReference type="PROSITE" id="PS50088">
    <property type="entry name" value="ANK_REPEAT"/>
    <property type="match status" value="5"/>
</dbReference>
<feature type="repeat" description="ANK" evidence="7">
    <location>
        <begin position="180"/>
        <end position="212"/>
    </location>
</feature>
<reference evidence="10" key="1">
    <citation type="submission" date="2024-10" db="EMBL/GenBank/DDBJ databases">
        <authorList>
            <person name="Ryan C."/>
        </authorList>
    </citation>
    <scope>NUCLEOTIDE SEQUENCE [LARGE SCALE GENOMIC DNA]</scope>
</reference>
<keyword evidence="4 8" id="KW-1133">Transmembrane helix</keyword>
<feature type="transmembrane region" description="Helical" evidence="8">
    <location>
        <begin position="517"/>
        <end position="542"/>
    </location>
</feature>
<dbReference type="Pfam" id="PF12796">
    <property type="entry name" value="Ank_2"/>
    <property type="match status" value="3"/>
</dbReference>
<feature type="repeat" description="ANK" evidence="7">
    <location>
        <begin position="390"/>
        <end position="414"/>
    </location>
</feature>
<evidence type="ECO:0000256" key="3">
    <source>
        <dbReference type="ARBA" id="ARBA00022737"/>
    </source>
</evidence>
<accession>A0ABC9HDR6</accession>
<dbReference type="Gene3D" id="1.25.40.20">
    <property type="entry name" value="Ankyrin repeat-containing domain"/>
    <property type="match status" value="1"/>
</dbReference>
<dbReference type="InterPro" id="IPR002110">
    <property type="entry name" value="Ankyrin_rpt"/>
</dbReference>
<name>A0ABC9HDR6_9POAL</name>
<evidence type="ECO:0000259" key="9">
    <source>
        <dbReference type="Pfam" id="PF13962"/>
    </source>
</evidence>
<comment type="caution">
    <text evidence="10">The sequence shown here is derived from an EMBL/GenBank/DDBJ whole genome shotgun (WGS) entry which is preliminary data.</text>
</comment>
<dbReference type="SUPFAM" id="SSF48403">
    <property type="entry name" value="Ankyrin repeat"/>
    <property type="match status" value="1"/>
</dbReference>
<dbReference type="AlphaFoldDB" id="A0ABC9HDR6"/>
<evidence type="ECO:0000256" key="7">
    <source>
        <dbReference type="PROSITE-ProRule" id="PRU00023"/>
    </source>
</evidence>
<feature type="transmembrane region" description="Helical" evidence="8">
    <location>
        <begin position="554"/>
        <end position="578"/>
    </location>
</feature>
<gene>
    <name evidence="10" type="ORF">URODEC1_LOCUS124610</name>
</gene>
<feature type="transmembrane region" description="Helical" evidence="8">
    <location>
        <begin position="598"/>
        <end position="620"/>
    </location>
</feature>
<dbReference type="InterPro" id="IPR036770">
    <property type="entry name" value="Ankyrin_rpt-contain_sf"/>
</dbReference>
<dbReference type="InterPro" id="IPR026961">
    <property type="entry name" value="PGG_dom"/>
</dbReference>
<dbReference type="PANTHER" id="PTHR24186:SF41">
    <property type="entry name" value="PGG DOMAIN-CONTAINING PROTEIN"/>
    <property type="match status" value="1"/>
</dbReference>
<keyword evidence="3" id="KW-0677">Repeat</keyword>
<feature type="repeat" description="ANK" evidence="7">
    <location>
        <begin position="281"/>
        <end position="313"/>
    </location>
</feature>
<keyword evidence="5 7" id="KW-0040">ANK repeat</keyword>
<evidence type="ECO:0000256" key="4">
    <source>
        <dbReference type="ARBA" id="ARBA00022989"/>
    </source>
</evidence>
<evidence type="ECO:0000256" key="5">
    <source>
        <dbReference type="ARBA" id="ARBA00023043"/>
    </source>
</evidence>
<sequence length="671" mass="72177">MDRQHIQLALPWLGSSAIGMSTMPNDTPTAQMCPRLYRAVREWPVEEVTALLLQQHGAATDHTGCFGKIGKGRILDIRSSKGPSKYGIIQHDGWCDIREVTDEGNTVLHVAAEKGYSELIQELHHKFREEVKDLLSRRNSALDTPLHCAARAGSDMAVTDLIKLAQDCGESILLGGKNEAGDTALHLAARHGHVEAVKALVSASVAVAADENKVGASPLYLAVMSGSVKAVKEIIDKCPDDASYAGPGSQNALHAAVFQSSKMVDILMEWRPDLASKDDDSGSSPLHYASSDGDCKVVEAILGAAPEAVYKKDKDGLSALHVAARMGHRRVVKALLERRPDAGELRDKHGQTFVHAAAAEGRSPVVSLAIERFRDSKSKLRGLLDAQDKEGNTPLHLAVAKGASGVVDALLRKGEVRVDVLNNDGHTPLDLATNSKSYFTMVSLVVTLVAFKASPQPKRQDHLEPWSSHGVTQGIEKSCNNLVVVAVLIATVAFAAGFNVPGGVADGSGQANLRKNPAFVCFLFLDTLAVVTSVAAAILLVYSKASCSSGSWKSFVASLHCMWASLISLMLAFDAALVATGTSCHNGLRVVHLCVQVLIVWITMCVAPATSWLTNLRFLWQLISRPKGRHVVQRQYSFAGAFIPNLLLFMLTNFMAFIGFSLISYLSRGIF</sequence>
<feature type="domain" description="PGG" evidence="9">
    <location>
        <begin position="474"/>
        <end position="579"/>
    </location>
</feature>
<dbReference type="PROSITE" id="PS50297">
    <property type="entry name" value="ANK_REP_REGION"/>
    <property type="match status" value="5"/>
</dbReference>
<evidence type="ECO:0000256" key="2">
    <source>
        <dbReference type="ARBA" id="ARBA00022692"/>
    </source>
</evidence>
<proteinExistence type="predicted"/>
<evidence type="ECO:0000256" key="8">
    <source>
        <dbReference type="SAM" id="Phobius"/>
    </source>
</evidence>
<evidence type="ECO:0000313" key="11">
    <source>
        <dbReference type="Proteomes" id="UP001497457"/>
    </source>
</evidence>
<organism evidence="10 11">
    <name type="scientific">Urochloa decumbens</name>
    <dbReference type="NCBI Taxonomy" id="240449"/>
    <lineage>
        <taxon>Eukaryota</taxon>
        <taxon>Viridiplantae</taxon>
        <taxon>Streptophyta</taxon>
        <taxon>Embryophyta</taxon>
        <taxon>Tracheophyta</taxon>
        <taxon>Spermatophyta</taxon>
        <taxon>Magnoliopsida</taxon>
        <taxon>Liliopsida</taxon>
        <taxon>Poales</taxon>
        <taxon>Poaceae</taxon>
        <taxon>PACMAD clade</taxon>
        <taxon>Panicoideae</taxon>
        <taxon>Panicodae</taxon>
        <taxon>Paniceae</taxon>
        <taxon>Melinidinae</taxon>
        <taxon>Urochloa</taxon>
    </lineage>
</organism>
<dbReference type="EMBL" id="CAXIPR030004614">
    <property type="protein sequence ID" value="CAM0151717.1"/>
    <property type="molecule type" value="Genomic_DNA"/>
</dbReference>
<dbReference type="SUPFAM" id="SSF140860">
    <property type="entry name" value="Pseudo ankyrin repeat-like"/>
    <property type="match status" value="1"/>
</dbReference>
<evidence type="ECO:0000256" key="6">
    <source>
        <dbReference type="ARBA" id="ARBA00023136"/>
    </source>
</evidence>
<evidence type="ECO:0000313" key="10">
    <source>
        <dbReference type="EMBL" id="CAM0151717.1"/>
    </source>
</evidence>
<dbReference type="GO" id="GO:0016020">
    <property type="term" value="C:membrane"/>
    <property type="evidence" value="ECO:0007669"/>
    <property type="project" value="UniProtKB-SubCell"/>
</dbReference>
<dbReference type="Pfam" id="PF13857">
    <property type="entry name" value="Ank_5"/>
    <property type="match status" value="1"/>
</dbReference>
<dbReference type="Proteomes" id="UP001497457">
    <property type="component" value="Unassembled WGS sequence"/>
</dbReference>
<feature type="transmembrane region" description="Helical" evidence="8">
    <location>
        <begin position="482"/>
        <end position="505"/>
    </location>
</feature>
<comment type="subcellular location">
    <subcellularLocation>
        <location evidence="1">Membrane</location>
        <topology evidence="1">Multi-pass membrane protein</topology>
    </subcellularLocation>
</comment>
<protein>
    <recommendedName>
        <fullName evidence="9">PGG domain-containing protein</fullName>
    </recommendedName>
</protein>
<dbReference type="SMART" id="SM00248">
    <property type="entry name" value="ANK"/>
    <property type="match status" value="9"/>
</dbReference>
<dbReference type="Pfam" id="PF13962">
    <property type="entry name" value="PGG"/>
    <property type="match status" value="1"/>
</dbReference>
<feature type="repeat" description="ANK" evidence="7">
    <location>
        <begin position="315"/>
        <end position="347"/>
    </location>
</feature>
<feature type="transmembrane region" description="Helical" evidence="8">
    <location>
        <begin position="641"/>
        <end position="666"/>
    </location>
</feature>
<keyword evidence="11" id="KW-1185">Reference proteome</keyword>